<comment type="subcellular location">
    <subcellularLocation>
        <location evidence="1">Mitochondrion membrane</location>
        <topology evidence="1">Multi-pass membrane protein</topology>
    </subcellularLocation>
</comment>
<gene>
    <name evidence="17" type="primary">nad6</name>
</gene>
<dbReference type="EMBL" id="AY771989">
    <property type="protein sequence ID" value="AAV33415.1"/>
    <property type="molecule type" value="Genomic_DNA"/>
</dbReference>
<evidence type="ECO:0000256" key="13">
    <source>
        <dbReference type="ARBA" id="ARBA00023136"/>
    </source>
</evidence>
<evidence type="ECO:0000256" key="12">
    <source>
        <dbReference type="ARBA" id="ARBA00023128"/>
    </source>
</evidence>
<evidence type="ECO:0000256" key="4">
    <source>
        <dbReference type="ARBA" id="ARBA00021095"/>
    </source>
</evidence>
<sequence>MILMPMIATMSLMMATLFMSMSHPMAMGLTLLIQTTLVAAMSGMITQSYWFSYILFLIFMGGMMVLFIYVASLSPNEMFSLSNPYLIMGMTPIIMTIMMTLDMTMLTDTWNFTDTMTLTQMPSINTAIMKIYTPNLSIMMVMMITYLFLTLIVVVKITNLWMGPLRMKK</sequence>
<comment type="catalytic activity">
    <reaction evidence="15">
        <text>a ubiquinone + NADH + 5 H(+)(in) = a ubiquinol + NAD(+) + 4 H(+)(out)</text>
        <dbReference type="Rhea" id="RHEA:29091"/>
        <dbReference type="Rhea" id="RHEA-COMP:9565"/>
        <dbReference type="Rhea" id="RHEA-COMP:9566"/>
        <dbReference type="ChEBI" id="CHEBI:15378"/>
        <dbReference type="ChEBI" id="CHEBI:16389"/>
        <dbReference type="ChEBI" id="CHEBI:17976"/>
        <dbReference type="ChEBI" id="CHEBI:57540"/>
        <dbReference type="ChEBI" id="CHEBI:57945"/>
        <dbReference type="EC" id="7.1.1.2"/>
    </reaction>
</comment>
<dbReference type="GO" id="GO:0008137">
    <property type="term" value="F:NADH dehydrogenase (ubiquinone) activity"/>
    <property type="evidence" value="ECO:0007669"/>
    <property type="project" value="UniProtKB-EC"/>
</dbReference>
<organism evidence="17">
    <name type="scientific">Japyx solifugus</name>
    <dbReference type="NCBI Taxonomy" id="296598"/>
    <lineage>
        <taxon>Eukaryota</taxon>
        <taxon>Metazoa</taxon>
        <taxon>Ecdysozoa</taxon>
        <taxon>Arthropoda</taxon>
        <taxon>Hexapoda</taxon>
        <taxon>Diplura</taxon>
        <taxon>Dicellurata</taxon>
        <taxon>Japygoidea</taxon>
        <taxon>Japygidae</taxon>
        <taxon>Japyginae</taxon>
        <taxon>Japyx</taxon>
    </lineage>
</organism>
<dbReference type="PANTHER" id="PTHR11435:SF1">
    <property type="entry name" value="NADH-UBIQUINONE OXIDOREDUCTASE CHAIN 6"/>
    <property type="match status" value="1"/>
</dbReference>
<evidence type="ECO:0000256" key="9">
    <source>
        <dbReference type="ARBA" id="ARBA00022982"/>
    </source>
</evidence>
<keyword evidence="8" id="KW-1278">Translocase</keyword>
<keyword evidence="13 16" id="KW-0472">Membrane</keyword>
<keyword evidence="11" id="KW-0520">NAD</keyword>
<evidence type="ECO:0000256" key="14">
    <source>
        <dbReference type="ARBA" id="ARBA00031019"/>
    </source>
</evidence>
<evidence type="ECO:0000256" key="15">
    <source>
        <dbReference type="ARBA" id="ARBA00049551"/>
    </source>
</evidence>
<accession>Q4G2Z5</accession>
<evidence type="ECO:0000256" key="8">
    <source>
        <dbReference type="ARBA" id="ARBA00022967"/>
    </source>
</evidence>
<dbReference type="InterPro" id="IPR050269">
    <property type="entry name" value="ComplexI_Subunit6"/>
</dbReference>
<evidence type="ECO:0000256" key="6">
    <source>
        <dbReference type="ARBA" id="ARBA00022660"/>
    </source>
</evidence>
<feature type="transmembrane region" description="Helical" evidence="16">
    <location>
        <begin position="138"/>
        <end position="162"/>
    </location>
</feature>
<geneLocation type="mitochondrion" evidence="17"/>
<feature type="transmembrane region" description="Helical" evidence="16">
    <location>
        <begin position="50"/>
        <end position="73"/>
    </location>
</feature>
<keyword evidence="5" id="KW-0813">Transport</keyword>
<evidence type="ECO:0000256" key="16">
    <source>
        <dbReference type="SAM" id="Phobius"/>
    </source>
</evidence>
<evidence type="ECO:0000256" key="5">
    <source>
        <dbReference type="ARBA" id="ARBA00022448"/>
    </source>
</evidence>
<keyword evidence="6" id="KW-0679">Respiratory chain</keyword>
<evidence type="ECO:0000256" key="1">
    <source>
        <dbReference type="ARBA" id="ARBA00004225"/>
    </source>
</evidence>
<evidence type="ECO:0000256" key="2">
    <source>
        <dbReference type="ARBA" id="ARBA00005698"/>
    </source>
</evidence>
<name>Q4G2Z5_JAPSO</name>
<comment type="similarity">
    <text evidence="2">Belongs to the complex I subunit 6 family.</text>
</comment>
<keyword evidence="9" id="KW-0249">Electron transport</keyword>
<keyword evidence="12 17" id="KW-0496">Mitochondrion</keyword>
<reference evidence="17" key="1">
    <citation type="journal article" date="2005" name="Crustac. Issues">
        <title>Relationships between hexapods and crustaceans based on four mitochondrial genes.</title>
        <authorList>
            <person name="Carapelli A."/>
            <person name="Nardi F."/>
            <person name="Dallai R."/>
            <person name="Boore J.L."/>
            <person name="Lio P."/>
            <person name="Frati F."/>
        </authorList>
    </citation>
    <scope>NUCLEOTIDE SEQUENCE</scope>
</reference>
<dbReference type="AlphaFoldDB" id="Q4G2Z5"/>
<protein>
    <recommendedName>
        <fullName evidence="4">NADH-ubiquinone oxidoreductase chain 6</fullName>
        <ecNumber evidence="3">7.1.1.2</ecNumber>
    </recommendedName>
    <alternativeName>
        <fullName evidence="14">NADH dehydrogenase subunit 6</fullName>
    </alternativeName>
</protein>
<feature type="transmembrane region" description="Helical" evidence="16">
    <location>
        <begin position="85"/>
        <end position="106"/>
    </location>
</feature>
<evidence type="ECO:0000313" key="17">
    <source>
        <dbReference type="EMBL" id="AAV33415.1"/>
    </source>
</evidence>
<dbReference type="PANTHER" id="PTHR11435">
    <property type="entry name" value="NADH UBIQUINONE OXIDOREDUCTASE SUBUNIT ND6"/>
    <property type="match status" value="1"/>
</dbReference>
<evidence type="ECO:0000256" key="7">
    <source>
        <dbReference type="ARBA" id="ARBA00022692"/>
    </source>
</evidence>
<evidence type="ECO:0000256" key="3">
    <source>
        <dbReference type="ARBA" id="ARBA00012944"/>
    </source>
</evidence>
<evidence type="ECO:0000256" key="10">
    <source>
        <dbReference type="ARBA" id="ARBA00022989"/>
    </source>
</evidence>
<keyword evidence="10 16" id="KW-1133">Transmembrane helix</keyword>
<dbReference type="GO" id="GO:0031966">
    <property type="term" value="C:mitochondrial membrane"/>
    <property type="evidence" value="ECO:0007669"/>
    <property type="project" value="UniProtKB-SubCell"/>
</dbReference>
<keyword evidence="7 16" id="KW-0812">Transmembrane</keyword>
<dbReference type="EC" id="7.1.1.2" evidence="3"/>
<evidence type="ECO:0000256" key="11">
    <source>
        <dbReference type="ARBA" id="ARBA00023027"/>
    </source>
</evidence>
<proteinExistence type="inferred from homology"/>